<dbReference type="EMBL" id="AVOT02003718">
    <property type="protein sequence ID" value="MBW0474381.1"/>
    <property type="molecule type" value="Genomic_DNA"/>
</dbReference>
<organism evidence="2 3">
    <name type="scientific">Austropuccinia psidii MF-1</name>
    <dbReference type="NCBI Taxonomy" id="1389203"/>
    <lineage>
        <taxon>Eukaryota</taxon>
        <taxon>Fungi</taxon>
        <taxon>Dikarya</taxon>
        <taxon>Basidiomycota</taxon>
        <taxon>Pucciniomycotina</taxon>
        <taxon>Pucciniomycetes</taxon>
        <taxon>Pucciniales</taxon>
        <taxon>Sphaerophragmiaceae</taxon>
        <taxon>Austropuccinia</taxon>
    </lineage>
</organism>
<reference evidence="2" key="1">
    <citation type="submission" date="2021-03" db="EMBL/GenBank/DDBJ databases">
        <title>Draft genome sequence of rust myrtle Austropuccinia psidii MF-1, a brazilian biotype.</title>
        <authorList>
            <person name="Quecine M.C."/>
            <person name="Pachon D.M.R."/>
            <person name="Bonatelli M.L."/>
            <person name="Correr F.H."/>
            <person name="Franceschini L.M."/>
            <person name="Leite T.F."/>
            <person name="Margarido G.R.A."/>
            <person name="Almeida C.A."/>
            <person name="Ferrarezi J.A."/>
            <person name="Labate C.A."/>
        </authorList>
    </citation>
    <scope>NUCLEOTIDE SEQUENCE</scope>
    <source>
        <strain evidence="2">MF-1</strain>
    </source>
</reference>
<sequence>MKTINRFFYDKKDFLEAIRTLSEACGQTSVISLWNSLFEMDTTYDPGTSLKAHVLQFQKKYTTFKCLVANTTKLVNITEGAAAGFLLRSLKHDDSLTSLVQNLYDIEPLNIQTLVKILLSEHMRRNSGNNDTVLNVSNSKNQKSKFQQKQKQPNKQTLSGATPTRMSKEDDFDKRIKQMESNIQLLLKLHNRDSMNQADKGSSLSSTDDEVNGKNGFYVGEGLNQVANSKSNQTFILDTGASTTTISNFELLIDPKPSKMSVKTFSGFAAITHTGKLNLNGTIIQPVLYAPNGNTNLISLSQLEDQGIRVFTKIKN</sequence>
<evidence type="ECO:0000256" key="1">
    <source>
        <dbReference type="SAM" id="MobiDB-lite"/>
    </source>
</evidence>
<dbReference type="Proteomes" id="UP000765509">
    <property type="component" value="Unassembled WGS sequence"/>
</dbReference>
<proteinExistence type="predicted"/>
<feature type="region of interest" description="Disordered" evidence="1">
    <location>
        <begin position="128"/>
        <end position="169"/>
    </location>
</feature>
<protein>
    <submittedName>
        <fullName evidence="2">Uncharacterized protein</fullName>
    </submittedName>
</protein>
<comment type="caution">
    <text evidence="2">The sequence shown here is derived from an EMBL/GenBank/DDBJ whole genome shotgun (WGS) entry which is preliminary data.</text>
</comment>
<gene>
    <name evidence="2" type="ORF">O181_014096</name>
</gene>
<evidence type="ECO:0000313" key="2">
    <source>
        <dbReference type="EMBL" id="MBW0474381.1"/>
    </source>
</evidence>
<dbReference type="AlphaFoldDB" id="A0A9Q3C138"/>
<keyword evidence="3" id="KW-1185">Reference proteome</keyword>
<name>A0A9Q3C138_9BASI</name>
<evidence type="ECO:0000313" key="3">
    <source>
        <dbReference type="Proteomes" id="UP000765509"/>
    </source>
</evidence>
<accession>A0A9Q3C138</accession>